<name>A0A922SPB0_SPOEX</name>
<dbReference type="AlphaFoldDB" id="A0A922SPB0"/>
<keyword evidence="3 6" id="KW-0812">Transmembrane</keyword>
<comment type="caution">
    <text evidence="7">The sequence shown here is derived from an EMBL/GenBank/DDBJ whole genome shotgun (WGS) entry which is preliminary data.</text>
</comment>
<evidence type="ECO:0000256" key="4">
    <source>
        <dbReference type="ARBA" id="ARBA00022989"/>
    </source>
</evidence>
<reference evidence="7" key="1">
    <citation type="journal article" date="2021" name="G3 (Bethesda)">
        <title>Genome and transcriptome analysis of the beet armyworm Spodoptera exigua reveals targets for pest control. .</title>
        <authorList>
            <person name="Simon S."/>
            <person name="Breeschoten T."/>
            <person name="Jansen H.J."/>
            <person name="Dirks R.P."/>
            <person name="Schranz M.E."/>
            <person name="Ros V.I.D."/>
        </authorList>
    </citation>
    <scope>NUCLEOTIDE SEQUENCE</scope>
    <source>
        <strain evidence="7">TB_SE_WUR_2020</strain>
    </source>
</reference>
<dbReference type="GO" id="GO:0050909">
    <property type="term" value="P:sensory perception of taste"/>
    <property type="evidence" value="ECO:0007669"/>
    <property type="project" value="InterPro"/>
</dbReference>
<proteinExistence type="predicted"/>
<accession>A0A922SPB0</accession>
<evidence type="ECO:0000313" key="7">
    <source>
        <dbReference type="EMBL" id="KAH9644373.1"/>
    </source>
</evidence>
<keyword evidence="2" id="KW-1003">Cell membrane</keyword>
<evidence type="ECO:0000256" key="1">
    <source>
        <dbReference type="ARBA" id="ARBA00004651"/>
    </source>
</evidence>
<dbReference type="InterPro" id="IPR013604">
    <property type="entry name" value="7TM_chemorcpt"/>
</dbReference>
<evidence type="ECO:0000313" key="8">
    <source>
        <dbReference type="Proteomes" id="UP000814243"/>
    </source>
</evidence>
<sequence length="139" mass="16519">MNNNEREDKEECLKLLEVYRNILAAYELCRKVFQVLYHYIWLAIIVWLIKTFVIITTLSLYCEKFNQRVAESKEACIQLTTNENCPRCYKYLYKKVSQLNRSFSKMTVLGMFCIDATLPTSLISIVTHYLIVLMQFHLK</sequence>
<organism evidence="7 8">
    <name type="scientific">Spodoptera exigua</name>
    <name type="common">Beet armyworm</name>
    <name type="synonym">Noctua fulgens</name>
    <dbReference type="NCBI Taxonomy" id="7107"/>
    <lineage>
        <taxon>Eukaryota</taxon>
        <taxon>Metazoa</taxon>
        <taxon>Ecdysozoa</taxon>
        <taxon>Arthropoda</taxon>
        <taxon>Hexapoda</taxon>
        <taxon>Insecta</taxon>
        <taxon>Pterygota</taxon>
        <taxon>Neoptera</taxon>
        <taxon>Endopterygota</taxon>
        <taxon>Lepidoptera</taxon>
        <taxon>Glossata</taxon>
        <taxon>Ditrysia</taxon>
        <taxon>Noctuoidea</taxon>
        <taxon>Noctuidae</taxon>
        <taxon>Amphipyrinae</taxon>
        <taxon>Spodoptera</taxon>
    </lineage>
</organism>
<gene>
    <name evidence="7" type="ORF">HF086_006401</name>
</gene>
<keyword evidence="4 6" id="KW-1133">Transmembrane helix</keyword>
<feature type="transmembrane region" description="Helical" evidence="6">
    <location>
        <begin position="108"/>
        <end position="131"/>
    </location>
</feature>
<dbReference type="EMBL" id="JACEFF010000086">
    <property type="protein sequence ID" value="KAH9644373.1"/>
    <property type="molecule type" value="Genomic_DNA"/>
</dbReference>
<dbReference type="Proteomes" id="UP000814243">
    <property type="component" value="Unassembled WGS sequence"/>
</dbReference>
<dbReference type="GO" id="GO:0005886">
    <property type="term" value="C:plasma membrane"/>
    <property type="evidence" value="ECO:0007669"/>
    <property type="project" value="UniProtKB-SubCell"/>
</dbReference>
<keyword evidence="5 6" id="KW-0472">Membrane</keyword>
<feature type="transmembrane region" description="Helical" evidence="6">
    <location>
        <begin position="39"/>
        <end position="62"/>
    </location>
</feature>
<protein>
    <submittedName>
        <fullName evidence="7">Uncharacterized protein</fullName>
    </submittedName>
</protein>
<comment type="subcellular location">
    <subcellularLocation>
        <location evidence="1">Cell membrane</location>
        <topology evidence="1">Multi-pass membrane protein</topology>
    </subcellularLocation>
</comment>
<evidence type="ECO:0000256" key="6">
    <source>
        <dbReference type="SAM" id="Phobius"/>
    </source>
</evidence>
<evidence type="ECO:0000256" key="3">
    <source>
        <dbReference type="ARBA" id="ARBA00022692"/>
    </source>
</evidence>
<evidence type="ECO:0000256" key="2">
    <source>
        <dbReference type="ARBA" id="ARBA00022475"/>
    </source>
</evidence>
<dbReference type="Pfam" id="PF08395">
    <property type="entry name" value="7tm_7"/>
    <property type="match status" value="1"/>
</dbReference>
<evidence type="ECO:0000256" key="5">
    <source>
        <dbReference type="ARBA" id="ARBA00023136"/>
    </source>
</evidence>